<keyword evidence="3" id="KW-1185">Reference proteome</keyword>
<evidence type="ECO:0000256" key="1">
    <source>
        <dbReference type="SAM" id="MobiDB-lite"/>
    </source>
</evidence>
<protein>
    <submittedName>
        <fullName evidence="2">Uncharacterized protein</fullName>
    </submittedName>
</protein>
<organism evidence="2 3">
    <name type="scientific">Metarhizobium album</name>
    <dbReference type="NCBI Taxonomy" id="2182425"/>
    <lineage>
        <taxon>Bacteria</taxon>
        <taxon>Pseudomonadati</taxon>
        <taxon>Pseudomonadota</taxon>
        <taxon>Alphaproteobacteria</taxon>
        <taxon>Hyphomicrobiales</taxon>
        <taxon>Rhizobiaceae</taxon>
        <taxon>Metarhizobium</taxon>
    </lineage>
</organism>
<proteinExistence type="predicted"/>
<feature type="region of interest" description="Disordered" evidence="1">
    <location>
        <begin position="68"/>
        <end position="92"/>
    </location>
</feature>
<sequence>MTPDETLPSYHLRMLRYTATELLKPGRVLSDMMVATVIASINTCAAIADDYEEDTAILRKLWRVTQRPEGNGQSRPTLRLITCGPDDGGSAA</sequence>
<gene>
    <name evidence="2" type="ORF">DEM27_33070</name>
</gene>
<dbReference type="RefSeq" id="WP_109462475.1">
    <property type="nucleotide sequence ID" value="NZ_QFBC01000041.1"/>
</dbReference>
<evidence type="ECO:0000313" key="2">
    <source>
        <dbReference type="EMBL" id="PWE52050.1"/>
    </source>
</evidence>
<accession>A0A2U2DFI0</accession>
<dbReference type="AlphaFoldDB" id="A0A2U2DFI0"/>
<dbReference type="EMBL" id="QFBC01000041">
    <property type="protein sequence ID" value="PWE52050.1"/>
    <property type="molecule type" value="Genomic_DNA"/>
</dbReference>
<evidence type="ECO:0000313" key="3">
    <source>
        <dbReference type="Proteomes" id="UP000245252"/>
    </source>
</evidence>
<reference evidence="2 3" key="1">
    <citation type="submission" date="2018-05" db="EMBL/GenBank/DDBJ databases">
        <title>The draft genome of strain NS-104.</title>
        <authorList>
            <person name="Hang P."/>
            <person name="Jiang J."/>
        </authorList>
    </citation>
    <scope>NUCLEOTIDE SEQUENCE [LARGE SCALE GENOMIC DNA]</scope>
    <source>
        <strain evidence="2 3">NS-104</strain>
    </source>
</reference>
<name>A0A2U2DFI0_9HYPH</name>
<comment type="caution">
    <text evidence="2">The sequence shown here is derived from an EMBL/GenBank/DDBJ whole genome shotgun (WGS) entry which is preliminary data.</text>
</comment>
<dbReference type="Proteomes" id="UP000245252">
    <property type="component" value="Unassembled WGS sequence"/>
</dbReference>